<dbReference type="STRING" id="67365.GCA_001704635_02787"/>
<evidence type="ECO:0000313" key="4">
    <source>
        <dbReference type="EMBL" id="OMI35961.1"/>
    </source>
</evidence>
<organism evidence="4 5">
    <name type="scientific">Streptomyces sparsogenes DSM 40356</name>
    <dbReference type="NCBI Taxonomy" id="1331668"/>
    <lineage>
        <taxon>Bacteria</taxon>
        <taxon>Bacillati</taxon>
        <taxon>Actinomycetota</taxon>
        <taxon>Actinomycetes</taxon>
        <taxon>Kitasatosporales</taxon>
        <taxon>Streptomycetaceae</taxon>
        <taxon>Streptomyces</taxon>
    </lineage>
</organism>
<feature type="region of interest" description="Disordered" evidence="1">
    <location>
        <begin position="204"/>
        <end position="247"/>
    </location>
</feature>
<dbReference type="AlphaFoldDB" id="A0A1R1SC25"/>
<feature type="compositionally biased region" description="Low complexity" evidence="1">
    <location>
        <begin position="220"/>
        <end position="247"/>
    </location>
</feature>
<keyword evidence="3" id="KW-0732">Signal</keyword>
<evidence type="ECO:0000256" key="1">
    <source>
        <dbReference type="SAM" id="MobiDB-lite"/>
    </source>
</evidence>
<comment type="caution">
    <text evidence="4">The sequence shown here is derived from an EMBL/GenBank/DDBJ whole genome shotgun (WGS) entry which is preliminary data.</text>
</comment>
<keyword evidence="2" id="KW-1133">Transmembrane helix</keyword>
<keyword evidence="5" id="KW-1185">Reference proteome</keyword>
<evidence type="ECO:0000313" key="5">
    <source>
        <dbReference type="Proteomes" id="UP000186168"/>
    </source>
</evidence>
<accession>A0A1R1SC25</accession>
<sequence>MRALRTAGAAFALCAALLAGAPLAAADASPSASADGDDGPTEAGTGFRTATAIEQGQTATASASAGDYLYWVFPAAAGQVPTVKANIKLPEAQARHGRTTWRLDVYDGLRRRQACTSGAQTATAAPEDASLDLGCRIRRVRPWSEAWANEPLPGSYYIRLTVVDLPEQDLGLPFTTEVTASTRDTGGAHAEGGELSPLTPAVRAGATQAPDAGASPDATESPTGSPGGDDSSSDTAAAAEPDGGWGSGWWSDRWVWTVAGGALGALAGVGGYALSRGRRSFRRPPAAE</sequence>
<keyword evidence="2" id="KW-0812">Transmembrane</keyword>
<feature type="signal peptide" evidence="3">
    <location>
        <begin position="1"/>
        <end position="24"/>
    </location>
</feature>
<protein>
    <submittedName>
        <fullName evidence="4">Secreted protein</fullName>
    </submittedName>
</protein>
<name>A0A1R1SC25_9ACTN</name>
<gene>
    <name evidence="4" type="ORF">SPAR_28566</name>
</gene>
<feature type="chain" id="PRO_5038795133" evidence="3">
    <location>
        <begin position="25"/>
        <end position="288"/>
    </location>
</feature>
<dbReference type="EMBL" id="ASQP01000379">
    <property type="protein sequence ID" value="OMI35961.1"/>
    <property type="molecule type" value="Genomic_DNA"/>
</dbReference>
<keyword evidence="2" id="KW-0472">Membrane</keyword>
<evidence type="ECO:0000256" key="3">
    <source>
        <dbReference type="SAM" id="SignalP"/>
    </source>
</evidence>
<feature type="transmembrane region" description="Helical" evidence="2">
    <location>
        <begin position="254"/>
        <end position="274"/>
    </location>
</feature>
<dbReference type="RefSeq" id="WP_065967369.1">
    <property type="nucleotide sequence ID" value="NZ_ASQP01000379.1"/>
</dbReference>
<evidence type="ECO:0000256" key="2">
    <source>
        <dbReference type="SAM" id="Phobius"/>
    </source>
</evidence>
<proteinExistence type="predicted"/>
<dbReference type="GeneID" id="96747430"/>
<reference evidence="4 5" key="1">
    <citation type="submission" date="2013-05" db="EMBL/GenBank/DDBJ databases">
        <title>Genome sequence of Streptomyces sparsogenes DSM 40356.</title>
        <authorList>
            <person name="Coyne S."/>
            <person name="Seebeck F.P."/>
        </authorList>
    </citation>
    <scope>NUCLEOTIDE SEQUENCE [LARGE SCALE GENOMIC DNA]</scope>
    <source>
        <strain evidence="4 5">DSM 40356</strain>
    </source>
</reference>
<dbReference type="Proteomes" id="UP000186168">
    <property type="component" value="Unassembled WGS sequence"/>
</dbReference>